<evidence type="ECO:0000256" key="7">
    <source>
        <dbReference type="ARBA" id="ARBA00023014"/>
    </source>
</evidence>
<feature type="domain" description="Aminotransferase class V" evidence="9">
    <location>
        <begin position="3"/>
        <end position="377"/>
    </location>
</feature>
<comment type="cofactor">
    <cofactor evidence="1">
        <name>pyridoxal 5'-phosphate</name>
        <dbReference type="ChEBI" id="CHEBI:597326"/>
    </cofactor>
</comment>
<dbReference type="EMBL" id="JAAAHS010000071">
    <property type="protein sequence ID" value="NBE52180.1"/>
    <property type="molecule type" value="Genomic_DNA"/>
</dbReference>
<evidence type="ECO:0000256" key="6">
    <source>
        <dbReference type="ARBA" id="ARBA00023004"/>
    </source>
</evidence>
<dbReference type="GO" id="GO:0008483">
    <property type="term" value="F:transaminase activity"/>
    <property type="evidence" value="ECO:0007669"/>
    <property type="project" value="UniProtKB-KW"/>
</dbReference>
<evidence type="ECO:0000259" key="9">
    <source>
        <dbReference type="Pfam" id="PF00266"/>
    </source>
</evidence>
<dbReference type="RefSeq" id="WP_161696863.1">
    <property type="nucleotide sequence ID" value="NZ_JAAAHS010000071.1"/>
</dbReference>
<comment type="similarity">
    <text evidence="2">Belongs to the class-V pyridoxal-phosphate-dependent aminotransferase family. NifS/IscS subfamily.</text>
</comment>
<dbReference type="GO" id="GO:0031071">
    <property type="term" value="F:cysteine desulfurase activity"/>
    <property type="evidence" value="ECO:0007669"/>
    <property type="project" value="UniProtKB-EC"/>
</dbReference>
<dbReference type="InterPro" id="IPR015421">
    <property type="entry name" value="PyrdxlP-dep_Trfase_major"/>
</dbReference>
<dbReference type="Proteomes" id="UP000598297">
    <property type="component" value="Unassembled WGS sequence"/>
</dbReference>
<keyword evidence="3" id="KW-0808">Transferase</keyword>
<dbReference type="InterPro" id="IPR015422">
    <property type="entry name" value="PyrdxlP-dep_Trfase_small"/>
</dbReference>
<evidence type="ECO:0000256" key="2">
    <source>
        <dbReference type="ARBA" id="ARBA00006490"/>
    </source>
</evidence>
<comment type="catalytic activity">
    <reaction evidence="8">
        <text>(sulfur carrier)-H + L-cysteine = (sulfur carrier)-SH + L-alanine</text>
        <dbReference type="Rhea" id="RHEA:43892"/>
        <dbReference type="Rhea" id="RHEA-COMP:14737"/>
        <dbReference type="Rhea" id="RHEA-COMP:14739"/>
        <dbReference type="ChEBI" id="CHEBI:29917"/>
        <dbReference type="ChEBI" id="CHEBI:35235"/>
        <dbReference type="ChEBI" id="CHEBI:57972"/>
        <dbReference type="ChEBI" id="CHEBI:64428"/>
        <dbReference type="EC" id="2.8.1.7"/>
    </reaction>
</comment>
<evidence type="ECO:0000313" key="11">
    <source>
        <dbReference type="Proteomes" id="UP000598297"/>
    </source>
</evidence>
<dbReference type="PANTHER" id="PTHR11601:SF34">
    <property type="entry name" value="CYSTEINE DESULFURASE"/>
    <property type="match status" value="1"/>
</dbReference>
<dbReference type="Gene3D" id="3.90.1150.10">
    <property type="entry name" value="Aspartate Aminotransferase, domain 1"/>
    <property type="match status" value="1"/>
</dbReference>
<proteinExistence type="inferred from homology"/>
<sequence>MAYLDHAATTPMLPEAVEAMTKQLTVVGNASSLHAAGRRARRTVEEARETLADALGARPSEVVLTSGGTEADNLAVKGLYWSRRAADPARTRILASPVEHHAVLDAVHWLGEHEGATVEYLPVDGYGRVHPEALREALVRNPDDVALATVMWANNEIGTVMPVRELADVAAEFGVPLHADAVQAFGQLPVDFAASGLAAMTVSGHKVGGPYGIGALLLGREYSPVPVLHGGGQERHVRSGTLDVPAVAAFAVAGRIAAERRAWFATEIGGLRDDLVAAVRAAAPDAILGGDPDPAGPGSLGRLPANAHFTFPGCEGDSLLLLLDAQGIECSTGSACTAGVAQPSHVLLATGTDPDLARGTLRFSLGHTSTRADVDAVAEAIGPAVERARSAGLS</sequence>
<keyword evidence="5" id="KW-0663">Pyridoxal phosphate</keyword>
<dbReference type="PIRSF" id="PIRSF005572">
    <property type="entry name" value="NifS"/>
    <property type="match status" value="1"/>
</dbReference>
<dbReference type="InterPro" id="IPR016454">
    <property type="entry name" value="Cysteine_dSase"/>
</dbReference>
<comment type="caution">
    <text evidence="10">The sequence shown here is derived from an EMBL/GenBank/DDBJ whole genome shotgun (WGS) entry which is preliminary data.</text>
</comment>
<evidence type="ECO:0000313" key="10">
    <source>
        <dbReference type="EMBL" id="NBE52180.1"/>
    </source>
</evidence>
<gene>
    <name evidence="10" type="ORF">GUY60_12245</name>
</gene>
<protein>
    <submittedName>
        <fullName evidence="10">Aminotransferase class V-fold PLP-dependent enzyme</fullName>
    </submittedName>
</protein>
<dbReference type="OrthoDB" id="9808002at2"/>
<keyword evidence="4" id="KW-0479">Metal-binding</keyword>
<evidence type="ECO:0000256" key="1">
    <source>
        <dbReference type="ARBA" id="ARBA00001933"/>
    </source>
</evidence>
<dbReference type="PANTHER" id="PTHR11601">
    <property type="entry name" value="CYSTEINE DESULFURYLASE FAMILY MEMBER"/>
    <property type="match status" value="1"/>
</dbReference>
<keyword evidence="11" id="KW-1185">Reference proteome</keyword>
<dbReference type="InterPro" id="IPR000192">
    <property type="entry name" value="Aminotrans_V_dom"/>
</dbReference>
<dbReference type="InterPro" id="IPR015424">
    <property type="entry name" value="PyrdxlP-dep_Trfase"/>
</dbReference>
<reference evidence="10" key="1">
    <citation type="submission" date="2020-01" db="EMBL/GenBank/DDBJ databases">
        <title>Whole-genome analyses of novel actinobacteria.</title>
        <authorList>
            <person name="Sahin N."/>
        </authorList>
    </citation>
    <scope>NUCLEOTIDE SEQUENCE</scope>
    <source>
        <strain evidence="10">YC537</strain>
    </source>
</reference>
<keyword evidence="6" id="KW-0408">Iron</keyword>
<dbReference type="Pfam" id="PF00266">
    <property type="entry name" value="Aminotran_5"/>
    <property type="match status" value="1"/>
</dbReference>
<evidence type="ECO:0000256" key="4">
    <source>
        <dbReference type="ARBA" id="ARBA00022723"/>
    </source>
</evidence>
<evidence type="ECO:0000256" key="5">
    <source>
        <dbReference type="ARBA" id="ARBA00022898"/>
    </source>
</evidence>
<name>A0A964XKF3_9ACTN</name>
<organism evidence="10 11">
    <name type="scientific">Streptomyces boluensis</name>
    <dbReference type="NCBI Taxonomy" id="1775135"/>
    <lineage>
        <taxon>Bacteria</taxon>
        <taxon>Bacillati</taxon>
        <taxon>Actinomycetota</taxon>
        <taxon>Actinomycetes</taxon>
        <taxon>Kitasatosporales</taxon>
        <taxon>Streptomycetaceae</taxon>
        <taxon>Streptomyces</taxon>
    </lineage>
</organism>
<dbReference type="Gene3D" id="3.40.640.10">
    <property type="entry name" value="Type I PLP-dependent aspartate aminotransferase-like (Major domain)"/>
    <property type="match status" value="1"/>
</dbReference>
<evidence type="ECO:0000256" key="8">
    <source>
        <dbReference type="ARBA" id="ARBA00050776"/>
    </source>
</evidence>
<dbReference type="SUPFAM" id="SSF53383">
    <property type="entry name" value="PLP-dependent transferases"/>
    <property type="match status" value="1"/>
</dbReference>
<keyword evidence="7" id="KW-0411">Iron-sulfur</keyword>
<evidence type="ECO:0000256" key="3">
    <source>
        <dbReference type="ARBA" id="ARBA00022679"/>
    </source>
</evidence>
<accession>A0A964XKF3</accession>
<dbReference type="GO" id="GO:0046872">
    <property type="term" value="F:metal ion binding"/>
    <property type="evidence" value="ECO:0007669"/>
    <property type="project" value="UniProtKB-KW"/>
</dbReference>
<keyword evidence="10" id="KW-0032">Aminotransferase</keyword>
<dbReference type="FunFam" id="3.40.640.10:FF:000084">
    <property type="entry name" value="IscS-like cysteine desulfurase"/>
    <property type="match status" value="1"/>
</dbReference>
<dbReference type="AlphaFoldDB" id="A0A964XKF3"/>
<dbReference type="GO" id="GO:0051536">
    <property type="term" value="F:iron-sulfur cluster binding"/>
    <property type="evidence" value="ECO:0007669"/>
    <property type="project" value="UniProtKB-KW"/>
</dbReference>
<dbReference type="Gene3D" id="1.10.260.50">
    <property type="match status" value="1"/>
</dbReference>